<comment type="caution">
    <text evidence="1">The sequence shown here is derived from an EMBL/GenBank/DDBJ whole genome shotgun (WGS) entry which is preliminary data.</text>
</comment>
<reference evidence="1" key="2">
    <citation type="submission" date="2023-05" db="EMBL/GenBank/DDBJ databases">
        <authorList>
            <consortium name="Lawrence Berkeley National Laboratory"/>
            <person name="Steindorff A."/>
            <person name="Hensen N."/>
            <person name="Bonometti L."/>
            <person name="Westerberg I."/>
            <person name="Brannstrom I.O."/>
            <person name="Guillou S."/>
            <person name="Cros-Aarteil S."/>
            <person name="Calhoun S."/>
            <person name="Haridas S."/>
            <person name="Kuo A."/>
            <person name="Mondo S."/>
            <person name="Pangilinan J."/>
            <person name="Riley R."/>
            <person name="Labutti K."/>
            <person name="Andreopoulos B."/>
            <person name="Lipzen A."/>
            <person name="Chen C."/>
            <person name="Yanf M."/>
            <person name="Daum C."/>
            <person name="Ng V."/>
            <person name="Clum A."/>
            <person name="Ohm R."/>
            <person name="Martin F."/>
            <person name="Silar P."/>
            <person name="Natvig D."/>
            <person name="Lalanne C."/>
            <person name="Gautier V."/>
            <person name="Ament-Velasquez S.L."/>
            <person name="Kruys A."/>
            <person name="Hutchinson M.I."/>
            <person name="Powell A.J."/>
            <person name="Barry K."/>
            <person name="Miller A.N."/>
            <person name="Grigoriev I.V."/>
            <person name="Debuchy R."/>
            <person name="Gladieux P."/>
            <person name="Thoren M.H."/>
            <person name="Johannesson H."/>
        </authorList>
    </citation>
    <scope>NUCLEOTIDE SEQUENCE</scope>
    <source>
        <strain evidence="1">CBS 103.79</strain>
    </source>
</reference>
<evidence type="ECO:0000313" key="2">
    <source>
        <dbReference type="Proteomes" id="UP001303889"/>
    </source>
</evidence>
<dbReference type="AlphaFoldDB" id="A0AAN6MAB8"/>
<gene>
    <name evidence="1" type="ORF">C8A05DRAFT_40139</name>
</gene>
<sequence length="50" mass="5791">MASTIVGKSGRVYVQGEMLQHRQEEKLNIFKAQSGDEPFVFKRVQTPFYN</sequence>
<keyword evidence="2" id="KW-1185">Reference proteome</keyword>
<evidence type="ECO:0000313" key="1">
    <source>
        <dbReference type="EMBL" id="KAK3896353.1"/>
    </source>
</evidence>
<proteinExistence type="predicted"/>
<accession>A0AAN6MAB8</accession>
<feature type="non-terminal residue" evidence="1">
    <location>
        <position position="50"/>
    </location>
</feature>
<organism evidence="1 2">
    <name type="scientific">Staphylotrichum tortipilum</name>
    <dbReference type="NCBI Taxonomy" id="2831512"/>
    <lineage>
        <taxon>Eukaryota</taxon>
        <taxon>Fungi</taxon>
        <taxon>Dikarya</taxon>
        <taxon>Ascomycota</taxon>
        <taxon>Pezizomycotina</taxon>
        <taxon>Sordariomycetes</taxon>
        <taxon>Sordariomycetidae</taxon>
        <taxon>Sordariales</taxon>
        <taxon>Chaetomiaceae</taxon>
        <taxon>Staphylotrichum</taxon>
    </lineage>
</organism>
<name>A0AAN6MAB8_9PEZI</name>
<dbReference type="Proteomes" id="UP001303889">
    <property type="component" value="Unassembled WGS sequence"/>
</dbReference>
<dbReference type="EMBL" id="MU856771">
    <property type="protein sequence ID" value="KAK3896353.1"/>
    <property type="molecule type" value="Genomic_DNA"/>
</dbReference>
<protein>
    <submittedName>
        <fullName evidence="1">Uncharacterized protein</fullName>
    </submittedName>
</protein>
<reference evidence="1" key="1">
    <citation type="journal article" date="2023" name="Mol. Phylogenet. Evol.">
        <title>Genome-scale phylogeny and comparative genomics of the fungal order Sordariales.</title>
        <authorList>
            <person name="Hensen N."/>
            <person name="Bonometti L."/>
            <person name="Westerberg I."/>
            <person name="Brannstrom I.O."/>
            <person name="Guillou S."/>
            <person name="Cros-Aarteil S."/>
            <person name="Calhoun S."/>
            <person name="Haridas S."/>
            <person name="Kuo A."/>
            <person name="Mondo S."/>
            <person name="Pangilinan J."/>
            <person name="Riley R."/>
            <person name="LaButti K."/>
            <person name="Andreopoulos B."/>
            <person name="Lipzen A."/>
            <person name="Chen C."/>
            <person name="Yan M."/>
            <person name="Daum C."/>
            <person name="Ng V."/>
            <person name="Clum A."/>
            <person name="Steindorff A."/>
            <person name="Ohm R.A."/>
            <person name="Martin F."/>
            <person name="Silar P."/>
            <person name="Natvig D.O."/>
            <person name="Lalanne C."/>
            <person name="Gautier V."/>
            <person name="Ament-Velasquez S.L."/>
            <person name="Kruys A."/>
            <person name="Hutchinson M.I."/>
            <person name="Powell A.J."/>
            <person name="Barry K."/>
            <person name="Miller A.N."/>
            <person name="Grigoriev I.V."/>
            <person name="Debuchy R."/>
            <person name="Gladieux P."/>
            <person name="Hiltunen Thoren M."/>
            <person name="Johannesson H."/>
        </authorList>
    </citation>
    <scope>NUCLEOTIDE SEQUENCE</scope>
    <source>
        <strain evidence="1">CBS 103.79</strain>
    </source>
</reference>